<dbReference type="RefSeq" id="WP_119817547.1">
    <property type="nucleotide sequence ID" value="NZ_CP025066.1"/>
</dbReference>
<dbReference type="EMBL" id="CP025066">
    <property type="protein sequence ID" value="AUX09255.1"/>
    <property type="molecule type" value="Genomic_DNA"/>
</dbReference>
<sequence length="549" mass="62982">MNTTVFPVPIGESVDFGTDEIIETYIREDISPRVFDEETLFLVLLIGENPGNNRDHIRDQLLENQKVKYADQFDKIDITVLGEQRLNDFAVSLLYNCMDTDPGRDPREIINDETIITDDVRRKIEFYLPRIHERIEAVESQLISQFQNRQKELFPVDANSNDAQGLFKTLDDDIVSDDPIVDYVLVAGAALESRRDTRNIVEYIRENGLDDAGILSKIRGSGGYQRIFTNIYSRQRSDFFPRFTEAMSLYEDGITEVQTLSQLYTAPNYRDVYNLEYEPESLLLHRFSGSSQQLGRYVLEAALISRIISQNEDDISDDYESTRSDLTDKIDKVRELQDDIDELNEWFDGTKITYNAKDPADQASGLVTEVNKTNNTILKFLFGVNRSNRTSVFTTVTRHLEEERQNLSSNIGSIRGHVDQLKGFESELNEILEDIDETYSEIDSTTVAIEDLPSQSTFKQHIKEEWDTTVEEVSESLSMVDVSKDQSEFRNDEREWGETLQEADKDLNELRNRVSKLEDIGEHAESISNERSKSEEKLAAIDQKLGGDT</sequence>
<accession>A0A343TJI3</accession>
<dbReference type="GeneID" id="37877977"/>
<dbReference type="Proteomes" id="UP000263012">
    <property type="component" value="Chromosome"/>
</dbReference>
<feature type="region of interest" description="Disordered" evidence="1">
    <location>
        <begin position="518"/>
        <end position="549"/>
    </location>
</feature>
<dbReference type="KEGG" id="hdf:AArcSl_1626"/>
<dbReference type="OrthoDB" id="386208at2157"/>
<protein>
    <submittedName>
        <fullName evidence="2">Uncharacterized protein</fullName>
    </submittedName>
</protein>
<proteinExistence type="predicted"/>
<reference evidence="3" key="1">
    <citation type="submission" date="2017-11" db="EMBL/GenBank/DDBJ databases">
        <title>Phenotypic and genomic properties of facultatively anaerobic sulfur-reducing natronoarchaea from hypersaline soda lakes.</title>
        <authorList>
            <person name="Sorokin D.Y."/>
            <person name="Kublanov I.V."/>
            <person name="Roman P."/>
            <person name="Sinninghe Damste J.S."/>
            <person name="Golyshin P.N."/>
            <person name="Rojo D."/>
            <person name="Ciordia S."/>
            <person name="Mena M.D.C."/>
            <person name="Ferrer M."/>
            <person name="Messina E."/>
            <person name="Smedile F."/>
            <person name="La Spada G."/>
            <person name="La Cono V."/>
            <person name="Yakimov M.M."/>
        </authorList>
    </citation>
    <scope>NUCLEOTIDE SEQUENCE [LARGE SCALE GENOMIC DNA]</scope>
    <source>
        <strain evidence="3">AArc-Sl</strain>
    </source>
</reference>
<evidence type="ECO:0000313" key="3">
    <source>
        <dbReference type="Proteomes" id="UP000263012"/>
    </source>
</evidence>
<keyword evidence="3" id="KW-1185">Reference proteome</keyword>
<dbReference type="AlphaFoldDB" id="A0A343TJI3"/>
<name>A0A343TJI3_9EURY</name>
<organism evidence="2 3">
    <name type="scientific">Halalkaliarchaeum desulfuricum</name>
    <dbReference type="NCBI Taxonomy" id="2055893"/>
    <lineage>
        <taxon>Archaea</taxon>
        <taxon>Methanobacteriati</taxon>
        <taxon>Methanobacteriota</taxon>
        <taxon>Stenosarchaea group</taxon>
        <taxon>Halobacteria</taxon>
        <taxon>Halobacteriales</taxon>
        <taxon>Haloferacaceae</taxon>
        <taxon>Halalkaliarchaeum</taxon>
    </lineage>
</organism>
<evidence type="ECO:0000256" key="1">
    <source>
        <dbReference type="SAM" id="MobiDB-lite"/>
    </source>
</evidence>
<gene>
    <name evidence="2" type="ORF">AArcSl_1626</name>
</gene>
<evidence type="ECO:0000313" key="2">
    <source>
        <dbReference type="EMBL" id="AUX09255.1"/>
    </source>
</evidence>